<dbReference type="RefSeq" id="WP_048574857.1">
    <property type="nucleotide sequence ID" value="NZ_BEWI01000027.1"/>
</dbReference>
<evidence type="ECO:0000313" key="9">
    <source>
        <dbReference type="Proteomes" id="UP000221538"/>
    </source>
</evidence>
<dbReference type="Pfam" id="PF00482">
    <property type="entry name" value="T2SSF"/>
    <property type="match status" value="1"/>
</dbReference>
<evidence type="ECO:0000256" key="4">
    <source>
        <dbReference type="ARBA" id="ARBA00022989"/>
    </source>
</evidence>
<dbReference type="GO" id="GO:0005886">
    <property type="term" value="C:plasma membrane"/>
    <property type="evidence" value="ECO:0007669"/>
    <property type="project" value="UniProtKB-SubCell"/>
</dbReference>
<name>A0A292YUQ1_SPHSA</name>
<evidence type="ECO:0000256" key="3">
    <source>
        <dbReference type="ARBA" id="ARBA00022692"/>
    </source>
</evidence>
<comment type="caution">
    <text evidence="8">The sequence shown here is derived from an EMBL/GenBank/DDBJ whole genome shotgun (WGS) entry which is preliminary data.</text>
</comment>
<protein>
    <submittedName>
        <fullName evidence="8">Type II/IV secretion system protein TadC</fullName>
    </submittedName>
</protein>
<evidence type="ECO:0000259" key="7">
    <source>
        <dbReference type="Pfam" id="PF00482"/>
    </source>
</evidence>
<dbReference type="AlphaFoldDB" id="A0A292YUQ1"/>
<evidence type="ECO:0000256" key="5">
    <source>
        <dbReference type="ARBA" id="ARBA00023136"/>
    </source>
</evidence>
<organism evidence="8 9">
    <name type="scientific">Sphingobium fuliginis (strain ATCC 27551)</name>
    <dbReference type="NCBI Taxonomy" id="336203"/>
    <lineage>
        <taxon>Bacteria</taxon>
        <taxon>Pseudomonadati</taxon>
        <taxon>Pseudomonadota</taxon>
        <taxon>Alphaproteobacteria</taxon>
        <taxon>Sphingomonadales</taxon>
        <taxon>Sphingomonadaceae</taxon>
        <taxon>Sphingobium</taxon>
    </lineage>
</organism>
<feature type="domain" description="Type II secretion system protein GspF" evidence="7">
    <location>
        <begin position="152"/>
        <end position="279"/>
    </location>
</feature>
<evidence type="ECO:0000256" key="2">
    <source>
        <dbReference type="ARBA" id="ARBA00022475"/>
    </source>
</evidence>
<sequence length="296" mass="32649">MSALALLCMAFAFTGLMAVLHGGKALLAEQRLDARMSARLGTPSREPRRTLRLPAIFSAKGRDRTEIEDKLRLAGFQGPYAVEHFVWIRLGATLATAFCLLLLSHVLWGSLFARPILPLIGAGLAFIASKQVLQIFAAARAHKITAEFPFLLDLMLMMLESGVSLDQCFRSIARDEIVAVPNHAVLIANLVADIDRGMTYEAALDRWASRVAVKGARELAALFRQALFQGIELAPALREFIREFTQQRVARAREAMGKITVKMVVLMIVFFMPGLFIVLAGPPVVTIFDTLRGMNQ</sequence>
<reference evidence="8 9" key="2">
    <citation type="journal article" date="2013" name="Environ. Sci. Technol.">
        <title>The 4-tert-butylphenol-utilizing bacterium Sphingobium fuliginis OMI can degrade bisphenols via phenolic ring hydroxylation and meta-cleavage pathway.</title>
        <authorList>
            <person name="Ogata Y."/>
            <person name="Goda S."/>
            <person name="Toyama T."/>
            <person name="Sei K."/>
            <person name="Ike M."/>
        </authorList>
    </citation>
    <scope>NUCLEOTIDE SEQUENCE [LARGE SCALE GENOMIC DNA]</scope>
    <source>
        <strain evidence="8 9">OMI</strain>
    </source>
</reference>
<keyword evidence="2" id="KW-1003">Cell membrane</keyword>
<keyword evidence="4 6" id="KW-1133">Transmembrane helix</keyword>
<evidence type="ECO:0000256" key="6">
    <source>
        <dbReference type="SAM" id="Phobius"/>
    </source>
</evidence>
<feature type="transmembrane region" description="Helical" evidence="6">
    <location>
        <begin position="263"/>
        <end position="288"/>
    </location>
</feature>
<reference evidence="8 9" key="1">
    <citation type="journal article" date="2013" name="Biodegradation">
        <title>Occurrence of 4-tert-butylphenol (4-t-BP) biodegradation in an aquatic sample caused by the presence of Spirodela polyrrhiza and isolation of a 4-t-BP-utilizing bacterium.</title>
        <authorList>
            <person name="Ogata Y."/>
            <person name="Toyama T."/>
            <person name="Yu N."/>
            <person name="Wang X."/>
            <person name="Sei K."/>
            <person name="Ike M."/>
        </authorList>
    </citation>
    <scope>NUCLEOTIDE SEQUENCE [LARGE SCALE GENOMIC DNA]</scope>
    <source>
        <strain evidence="8 9">OMI</strain>
    </source>
</reference>
<dbReference type="PANTHER" id="PTHR35007:SF2">
    <property type="entry name" value="PILUS ASSEMBLE PROTEIN"/>
    <property type="match status" value="1"/>
</dbReference>
<feature type="transmembrane region" description="Helical" evidence="6">
    <location>
        <begin position="86"/>
        <end position="108"/>
    </location>
</feature>
<evidence type="ECO:0000256" key="1">
    <source>
        <dbReference type="ARBA" id="ARBA00004651"/>
    </source>
</evidence>
<accession>A0A292YUQ1</accession>
<dbReference type="InterPro" id="IPR018076">
    <property type="entry name" value="T2SS_GspF_dom"/>
</dbReference>
<gene>
    <name evidence="8" type="ORF">SFOMI_0071</name>
</gene>
<keyword evidence="5 6" id="KW-0472">Membrane</keyword>
<dbReference type="Proteomes" id="UP000221538">
    <property type="component" value="Unassembled WGS sequence"/>
</dbReference>
<comment type="subcellular location">
    <subcellularLocation>
        <location evidence="1">Cell membrane</location>
        <topology evidence="1">Multi-pass membrane protein</topology>
    </subcellularLocation>
</comment>
<proteinExistence type="predicted"/>
<dbReference type="EMBL" id="BEWI01000027">
    <property type="protein sequence ID" value="GAY19552.1"/>
    <property type="molecule type" value="Genomic_DNA"/>
</dbReference>
<evidence type="ECO:0000313" key="8">
    <source>
        <dbReference type="EMBL" id="GAY19552.1"/>
    </source>
</evidence>
<dbReference type="PANTHER" id="PTHR35007">
    <property type="entry name" value="INTEGRAL MEMBRANE PROTEIN-RELATED"/>
    <property type="match status" value="1"/>
</dbReference>
<keyword evidence="3 6" id="KW-0812">Transmembrane</keyword>